<dbReference type="PROSITE" id="PS50835">
    <property type="entry name" value="IG_LIKE"/>
    <property type="match status" value="2"/>
</dbReference>
<dbReference type="PANTHER" id="PTHR23278:SF32">
    <property type="entry name" value="NEUROMUSCULIN, ISOFORM E"/>
    <property type="match status" value="1"/>
</dbReference>
<dbReference type="InterPro" id="IPR036179">
    <property type="entry name" value="Ig-like_dom_sf"/>
</dbReference>
<evidence type="ECO:0000256" key="1">
    <source>
        <dbReference type="ARBA" id="ARBA00004167"/>
    </source>
</evidence>
<dbReference type="InterPro" id="IPR007110">
    <property type="entry name" value="Ig-like_dom"/>
</dbReference>
<dbReference type="Gene3D" id="2.60.40.10">
    <property type="entry name" value="Immunoglobulins"/>
    <property type="match status" value="2"/>
</dbReference>
<dbReference type="GO" id="GO:0016020">
    <property type="term" value="C:membrane"/>
    <property type="evidence" value="ECO:0007669"/>
    <property type="project" value="UniProtKB-SubCell"/>
</dbReference>
<comment type="subcellular location">
    <subcellularLocation>
        <location evidence="1">Membrane</location>
        <topology evidence="1">Single-pass membrane protein</topology>
    </subcellularLocation>
</comment>
<dbReference type="SMART" id="SM00409">
    <property type="entry name" value="IG"/>
    <property type="match status" value="2"/>
</dbReference>
<keyword evidence="5" id="KW-1015">Disulfide bond</keyword>
<proteinExistence type="predicted"/>
<dbReference type="PANTHER" id="PTHR23278">
    <property type="entry name" value="SIDESTEP PROTEIN"/>
    <property type="match status" value="1"/>
</dbReference>
<keyword evidence="3" id="KW-1133">Transmembrane helix</keyword>
<evidence type="ECO:0000256" key="4">
    <source>
        <dbReference type="ARBA" id="ARBA00023136"/>
    </source>
</evidence>
<evidence type="ECO:0000256" key="2">
    <source>
        <dbReference type="ARBA" id="ARBA00022692"/>
    </source>
</evidence>
<reference evidence="6" key="1">
    <citation type="submission" date="2020-11" db="EMBL/GenBank/DDBJ databases">
        <authorList>
            <person name="Tran Van P."/>
        </authorList>
    </citation>
    <scope>NUCLEOTIDE SEQUENCE</scope>
</reference>
<keyword evidence="4" id="KW-0472">Membrane</keyword>
<name>A0A7R8ZVH8_9CRUS</name>
<protein>
    <submittedName>
        <fullName evidence="6">Uncharacterized protein</fullName>
    </submittedName>
</protein>
<dbReference type="Pfam" id="PF08205">
    <property type="entry name" value="C2-set_2"/>
    <property type="match status" value="1"/>
</dbReference>
<dbReference type="SUPFAM" id="SSF48726">
    <property type="entry name" value="Immunoglobulin"/>
    <property type="match status" value="2"/>
</dbReference>
<dbReference type="Pfam" id="PF07686">
    <property type="entry name" value="V-set"/>
    <property type="match status" value="1"/>
</dbReference>
<gene>
    <name evidence="6" type="ORF">CTOB1V02_LOCUS11079</name>
</gene>
<organism evidence="6">
    <name type="scientific">Cyprideis torosa</name>
    <dbReference type="NCBI Taxonomy" id="163714"/>
    <lineage>
        <taxon>Eukaryota</taxon>
        <taxon>Metazoa</taxon>
        <taxon>Ecdysozoa</taxon>
        <taxon>Arthropoda</taxon>
        <taxon>Crustacea</taxon>
        <taxon>Oligostraca</taxon>
        <taxon>Ostracoda</taxon>
        <taxon>Podocopa</taxon>
        <taxon>Podocopida</taxon>
        <taxon>Cytherocopina</taxon>
        <taxon>Cytheroidea</taxon>
        <taxon>Cytherideidae</taxon>
        <taxon>Cyprideis</taxon>
    </lineage>
</organism>
<keyword evidence="2" id="KW-0812">Transmembrane</keyword>
<dbReference type="OrthoDB" id="6106100at2759"/>
<dbReference type="InterPro" id="IPR003599">
    <property type="entry name" value="Ig_sub"/>
</dbReference>
<accession>A0A7R8ZVH8</accession>
<dbReference type="InterPro" id="IPR013162">
    <property type="entry name" value="CD80_C2-set"/>
</dbReference>
<sequence length="276" mass="31011">MTGERVALTCHVSTADCGEFHNIKWYKDGERVFVYSERASVQRAERTLKDRASLRVHPSKSYVQLIINPVQPGDEGRYKCDITYLQVKDECTVVQFLNLTTIAKPRYMKVAVEYRNDNATLNKTTLVKDNPVIGPFHEGREITLTCEAGGGKPVPRVTWWNSTKSVVGDYRSSGDSNGVGTGVNTIYFVISRADLGLRLECQAENEALKEPLVFALSMDVYGDRFSPRQVAMHGGERSKVTKKTEDKLKQVNESYSSGKYGGGHKQEHYRPFMKTA</sequence>
<dbReference type="SMART" id="SM00406">
    <property type="entry name" value="IGv"/>
    <property type="match status" value="1"/>
</dbReference>
<evidence type="ECO:0000256" key="5">
    <source>
        <dbReference type="ARBA" id="ARBA00023157"/>
    </source>
</evidence>
<dbReference type="EMBL" id="OB665914">
    <property type="protein sequence ID" value="CAD7233256.1"/>
    <property type="molecule type" value="Genomic_DNA"/>
</dbReference>
<dbReference type="InterPro" id="IPR013783">
    <property type="entry name" value="Ig-like_fold"/>
</dbReference>
<evidence type="ECO:0000256" key="3">
    <source>
        <dbReference type="ARBA" id="ARBA00022989"/>
    </source>
</evidence>
<dbReference type="AlphaFoldDB" id="A0A7R8ZVH8"/>
<dbReference type="InterPro" id="IPR013106">
    <property type="entry name" value="Ig_V-set"/>
</dbReference>
<evidence type="ECO:0000313" key="6">
    <source>
        <dbReference type="EMBL" id="CAD7233256.1"/>
    </source>
</evidence>